<organism evidence="3 4">
    <name type="scientific">Linum tenue</name>
    <dbReference type="NCBI Taxonomy" id="586396"/>
    <lineage>
        <taxon>Eukaryota</taxon>
        <taxon>Viridiplantae</taxon>
        <taxon>Streptophyta</taxon>
        <taxon>Embryophyta</taxon>
        <taxon>Tracheophyta</taxon>
        <taxon>Spermatophyta</taxon>
        <taxon>Magnoliopsida</taxon>
        <taxon>eudicotyledons</taxon>
        <taxon>Gunneridae</taxon>
        <taxon>Pentapetalae</taxon>
        <taxon>rosids</taxon>
        <taxon>fabids</taxon>
        <taxon>Malpighiales</taxon>
        <taxon>Linaceae</taxon>
        <taxon>Linum</taxon>
    </lineage>
</organism>
<comment type="caution">
    <text evidence="3">The sequence shown here is derived from an EMBL/GenBank/DDBJ whole genome shotgun (WGS) entry which is preliminary data.</text>
</comment>
<feature type="chain" id="PRO_5043516351" description="Secreted protein" evidence="2">
    <location>
        <begin position="19"/>
        <end position="133"/>
    </location>
</feature>
<protein>
    <recommendedName>
        <fullName evidence="5">Secreted protein</fullName>
    </recommendedName>
</protein>
<evidence type="ECO:0000256" key="1">
    <source>
        <dbReference type="SAM" id="MobiDB-lite"/>
    </source>
</evidence>
<feature type="region of interest" description="Disordered" evidence="1">
    <location>
        <begin position="20"/>
        <end position="56"/>
    </location>
</feature>
<evidence type="ECO:0008006" key="5">
    <source>
        <dbReference type="Google" id="ProtNLM"/>
    </source>
</evidence>
<name>A0AAV0S6G4_9ROSI</name>
<evidence type="ECO:0000313" key="4">
    <source>
        <dbReference type="Proteomes" id="UP001154282"/>
    </source>
</evidence>
<feature type="compositionally biased region" description="Polar residues" evidence="1">
    <location>
        <begin position="40"/>
        <end position="52"/>
    </location>
</feature>
<keyword evidence="2" id="KW-0732">Signal</keyword>
<evidence type="ECO:0000313" key="3">
    <source>
        <dbReference type="EMBL" id="CAI0628385.1"/>
    </source>
</evidence>
<dbReference type="EMBL" id="CAMGYJ010000011">
    <property type="protein sequence ID" value="CAI0628385.1"/>
    <property type="molecule type" value="Genomic_DNA"/>
</dbReference>
<feature type="signal peptide" evidence="2">
    <location>
        <begin position="1"/>
        <end position="18"/>
    </location>
</feature>
<dbReference type="AlphaFoldDB" id="A0AAV0S6G4"/>
<proteinExistence type="predicted"/>
<dbReference type="Proteomes" id="UP001154282">
    <property type="component" value="Unassembled WGS sequence"/>
</dbReference>
<sequence>MIHGFSWALLVLGRGLLPSDEPGRVPHRRGPRRDVDQNHRTCPNFRSFSNVDIPQDRRPGAYQHAIADLRVPVAASFPRSTERDVVQDRHVVPNHRRLAHDHPRGVVEQNPLPDPRRRVNVDGENVGDPGLQR</sequence>
<evidence type="ECO:0000256" key="2">
    <source>
        <dbReference type="SAM" id="SignalP"/>
    </source>
</evidence>
<feature type="region of interest" description="Disordered" evidence="1">
    <location>
        <begin position="95"/>
        <end position="133"/>
    </location>
</feature>
<reference evidence="3" key="1">
    <citation type="submission" date="2022-08" db="EMBL/GenBank/DDBJ databases">
        <authorList>
            <person name="Gutierrez-Valencia J."/>
        </authorList>
    </citation>
    <scope>NUCLEOTIDE SEQUENCE</scope>
</reference>
<keyword evidence="4" id="KW-1185">Reference proteome</keyword>
<accession>A0AAV0S6G4</accession>
<gene>
    <name evidence="3" type="ORF">LITE_LOCUS51621</name>
</gene>